<protein>
    <submittedName>
        <fullName evidence="2">Uncharacterized protein</fullName>
    </submittedName>
</protein>
<dbReference type="PANTHER" id="PTHR33604">
    <property type="entry name" value="OSJNBA0004B13.7 PROTEIN"/>
    <property type="match status" value="1"/>
</dbReference>
<gene>
    <name evidence="2" type="ORF">SAY87_005432</name>
</gene>
<evidence type="ECO:0000313" key="3">
    <source>
        <dbReference type="Proteomes" id="UP001345219"/>
    </source>
</evidence>
<reference evidence="2 3" key="1">
    <citation type="journal article" date="2023" name="Hortic Res">
        <title>Pangenome of water caltrop reveals structural variations and asymmetric subgenome divergence after allopolyploidization.</title>
        <authorList>
            <person name="Zhang X."/>
            <person name="Chen Y."/>
            <person name="Wang L."/>
            <person name="Yuan Y."/>
            <person name="Fang M."/>
            <person name="Shi L."/>
            <person name="Lu R."/>
            <person name="Comes H.P."/>
            <person name="Ma Y."/>
            <person name="Chen Y."/>
            <person name="Huang G."/>
            <person name="Zhou Y."/>
            <person name="Zheng Z."/>
            <person name="Qiu Y."/>
        </authorList>
    </citation>
    <scope>NUCLEOTIDE SEQUENCE [LARGE SCALE GENOMIC DNA]</scope>
    <source>
        <tissue evidence="2">Roots</tissue>
    </source>
</reference>
<accession>A0AAN7K640</accession>
<evidence type="ECO:0000256" key="1">
    <source>
        <dbReference type="SAM" id="SignalP"/>
    </source>
</evidence>
<feature type="signal peptide" evidence="1">
    <location>
        <begin position="1"/>
        <end position="22"/>
    </location>
</feature>
<feature type="chain" id="PRO_5043023067" evidence="1">
    <location>
        <begin position="23"/>
        <end position="491"/>
    </location>
</feature>
<keyword evidence="3" id="KW-1185">Reference proteome</keyword>
<sequence>MPMTPKRRSLHLLVLLLLSVSALFFYSHLNTTSIPPPILGNPNSDIALSSSRRSSRFTLIIKVLTFNRLGSLSRCLRSLAAADYLSDTAHLHIYIDHFPLDEKSSSTVQDLDNSRRILEFVDGFKWPFGDKLVTTGWYKRLGEKIWTPWFIKFIHSHGYFNIYTNFLQERALSVSHRDAGVNYAKTAGPDSQLLDAKSLHFDSFNLPPLRNLKWYDFCFQGVFPGRVVRSSHDLASVIPSVQRNQTVILVSLFQVHESVVRNLLCHFERLNMRNYILAGPLSDFLMDLARRGHPVIAADEFLDSVGAHVLIAARDSGEDQLNGILVKAYFMKKCSELKYNSLLVDGNMIFGSIDTLIQQFVLSFDMTYGKNLGIFVPSQKRLADIFVQEAQAMVSSMRSGITLHGGNKRLLDMMTEALQRKGVRIKRVEDGSIAVNIIENNVSKSSINVHGNILYWPHDTSTELIQRQLAGAGMWSLDTDSSCNTVICHGS</sequence>
<proteinExistence type="predicted"/>
<dbReference type="PANTHER" id="PTHR33604:SF3">
    <property type="entry name" value="OSJNBA0004B13.7 PROTEIN"/>
    <property type="match status" value="1"/>
</dbReference>
<dbReference type="AlphaFoldDB" id="A0AAN7K640"/>
<name>A0AAN7K640_9MYRT</name>
<dbReference type="Proteomes" id="UP001345219">
    <property type="component" value="Chromosome 5"/>
</dbReference>
<comment type="caution">
    <text evidence="2">The sequence shown here is derived from an EMBL/GenBank/DDBJ whole genome shotgun (WGS) entry which is preliminary data.</text>
</comment>
<keyword evidence="1" id="KW-0732">Signal</keyword>
<dbReference type="EMBL" id="JAXIOK010000010">
    <property type="protein sequence ID" value="KAK4760539.1"/>
    <property type="molecule type" value="Genomic_DNA"/>
</dbReference>
<evidence type="ECO:0000313" key="2">
    <source>
        <dbReference type="EMBL" id="KAK4760539.1"/>
    </source>
</evidence>
<organism evidence="2 3">
    <name type="scientific">Trapa incisa</name>
    <dbReference type="NCBI Taxonomy" id="236973"/>
    <lineage>
        <taxon>Eukaryota</taxon>
        <taxon>Viridiplantae</taxon>
        <taxon>Streptophyta</taxon>
        <taxon>Embryophyta</taxon>
        <taxon>Tracheophyta</taxon>
        <taxon>Spermatophyta</taxon>
        <taxon>Magnoliopsida</taxon>
        <taxon>eudicotyledons</taxon>
        <taxon>Gunneridae</taxon>
        <taxon>Pentapetalae</taxon>
        <taxon>rosids</taxon>
        <taxon>malvids</taxon>
        <taxon>Myrtales</taxon>
        <taxon>Lythraceae</taxon>
        <taxon>Trapa</taxon>
    </lineage>
</organism>